<keyword evidence="2" id="KW-0479">Metal-binding</keyword>
<evidence type="ECO:0000256" key="7">
    <source>
        <dbReference type="ARBA" id="ARBA00023242"/>
    </source>
</evidence>
<dbReference type="PANTHER" id="PTHR13793:SF107">
    <property type="entry name" value="BROMODOMAIN-CONTAINING PROTEIN HOMOLOG"/>
    <property type="match status" value="1"/>
</dbReference>
<feature type="compositionally biased region" description="Low complexity" evidence="10">
    <location>
        <begin position="979"/>
        <end position="999"/>
    </location>
</feature>
<evidence type="ECO:0000256" key="10">
    <source>
        <dbReference type="SAM" id="MobiDB-lite"/>
    </source>
</evidence>
<dbReference type="PANTHER" id="PTHR13793">
    <property type="entry name" value="PHD FINGER PROTEINS"/>
    <property type="match status" value="1"/>
</dbReference>
<dbReference type="PROSITE" id="PS00028">
    <property type="entry name" value="ZINC_FINGER_C2H2_1"/>
    <property type="match status" value="1"/>
</dbReference>
<dbReference type="SMART" id="SM00249">
    <property type="entry name" value="PHD"/>
    <property type="match status" value="2"/>
</dbReference>
<dbReference type="Pfam" id="PF00439">
    <property type="entry name" value="Bromodomain"/>
    <property type="match status" value="1"/>
</dbReference>
<dbReference type="Pfam" id="PF10513">
    <property type="entry name" value="EPL1"/>
    <property type="match status" value="1"/>
</dbReference>
<evidence type="ECO:0000256" key="5">
    <source>
        <dbReference type="ARBA" id="ARBA00022833"/>
    </source>
</evidence>
<evidence type="ECO:0000256" key="1">
    <source>
        <dbReference type="ARBA" id="ARBA00004123"/>
    </source>
</evidence>
<dbReference type="Gene3D" id="2.30.30.140">
    <property type="match status" value="1"/>
</dbReference>
<evidence type="ECO:0000259" key="14">
    <source>
        <dbReference type="PROSITE" id="PS50812"/>
    </source>
</evidence>
<feature type="region of interest" description="Disordered" evidence="10">
    <location>
        <begin position="51"/>
        <end position="96"/>
    </location>
</feature>
<evidence type="ECO:0000256" key="2">
    <source>
        <dbReference type="ARBA" id="ARBA00022723"/>
    </source>
</evidence>
<accession>A0A6P4ISQ5</accession>
<dbReference type="InterPro" id="IPR050701">
    <property type="entry name" value="Histone_Mod_Regulator"/>
</dbReference>
<evidence type="ECO:0000256" key="6">
    <source>
        <dbReference type="ARBA" id="ARBA00023117"/>
    </source>
</evidence>
<reference evidence="16" key="1">
    <citation type="submission" date="2025-05" db="UniProtKB">
        <authorList>
            <consortium name="RefSeq"/>
        </authorList>
    </citation>
    <scope>NUCLEOTIDE SEQUENCE [LARGE SCALE GENOMIC DNA]</scope>
    <source>
        <strain evidence="16">14028-0561.14</strain>
    </source>
</reference>
<dbReference type="GO" id="GO:0008270">
    <property type="term" value="F:zinc ion binding"/>
    <property type="evidence" value="ECO:0007669"/>
    <property type="project" value="UniProtKB-KW"/>
</dbReference>
<dbReference type="InterPro" id="IPR000313">
    <property type="entry name" value="PWWP_dom"/>
</dbReference>
<dbReference type="PRINTS" id="PR00503">
    <property type="entry name" value="BROMODOMAIN"/>
</dbReference>
<feature type="compositionally biased region" description="Acidic residues" evidence="10">
    <location>
        <begin position="841"/>
        <end position="866"/>
    </location>
</feature>
<dbReference type="FunFam" id="3.30.40.10:FF:000007">
    <property type="entry name" value="Bromodomain containing 1, isoform CRA_b"/>
    <property type="match status" value="1"/>
</dbReference>
<dbReference type="SUPFAM" id="SSF63748">
    <property type="entry name" value="Tudor/PWWP/MBT"/>
    <property type="match status" value="1"/>
</dbReference>
<dbReference type="InterPro" id="IPR001965">
    <property type="entry name" value="Znf_PHD"/>
</dbReference>
<feature type="region of interest" description="Disordered" evidence="10">
    <location>
        <begin position="801"/>
        <end position="999"/>
    </location>
</feature>
<dbReference type="InterPro" id="IPR013087">
    <property type="entry name" value="Znf_C2H2_type"/>
</dbReference>
<dbReference type="InterPro" id="IPR001487">
    <property type="entry name" value="Bromodomain"/>
</dbReference>
<evidence type="ECO:0000313" key="16">
    <source>
        <dbReference type="Proteomes" id="UP001652661"/>
    </source>
</evidence>
<dbReference type="CDD" id="cd15670">
    <property type="entry name" value="ePHD_BRPF"/>
    <property type="match status" value="1"/>
</dbReference>
<feature type="domain" description="PHD-type" evidence="12">
    <location>
        <begin position="286"/>
        <end position="336"/>
    </location>
</feature>
<feature type="compositionally biased region" description="Basic and acidic residues" evidence="10">
    <location>
        <begin position="1127"/>
        <end position="1139"/>
    </location>
</feature>
<protein>
    <submittedName>
        <fullName evidence="17">Bromodomain-containing protein homolog</fullName>
    </submittedName>
</protein>
<dbReference type="PROSITE" id="PS50157">
    <property type="entry name" value="ZINC_FINGER_C2H2_2"/>
    <property type="match status" value="1"/>
</dbReference>
<evidence type="ECO:0000256" key="9">
    <source>
        <dbReference type="PROSITE-ProRule" id="PRU00042"/>
    </source>
</evidence>
<keyword evidence="5" id="KW-0862">Zinc</keyword>
<dbReference type="Proteomes" id="UP001652661">
    <property type="component" value="Chromosome 2L"/>
</dbReference>
<feature type="domain" description="Bromo" evidence="11">
    <location>
        <begin position="631"/>
        <end position="701"/>
    </location>
</feature>
<organism evidence="16 17">
    <name type="scientific">Drosophila kikkawai</name>
    <name type="common">Fruit fly</name>
    <dbReference type="NCBI Taxonomy" id="30033"/>
    <lineage>
        <taxon>Eukaryota</taxon>
        <taxon>Metazoa</taxon>
        <taxon>Ecdysozoa</taxon>
        <taxon>Arthropoda</taxon>
        <taxon>Hexapoda</taxon>
        <taxon>Insecta</taxon>
        <taxon>Pterygota</taxon>
        <taxon>Neoptera</taxon>
        <taxon>Endopterygota</taxon>
        <taxon>Diptera</taxon>
        <taxon>Brachycera</taxon>
        <taxon>Muscomorpha</taxon>
        <taxon>Ephydroidea</taxon>
        <taxon>Drosophilidae</taxon>
        <taxon>Drosophila</taxon>
        <taxon>Sophophora</taxon>
    </lineage>
</organism>
<dbReference type="SUPFAM" id="SSF57903">
    <property type="entry name" value="FYVE/PHD zinc finger"/>
    <property type="match status" value="1"/>
</dbReference>
<feature type="compositionally biased region" description="Polar residues" evidence="10">
    <location>
        <begin position="1153"/>
        <end position="1168"/>
    </location>
</feature>
<keyword evidence="3" id="KW-0677">Repeat</keyword>
<feature type="domain" description="PWWP" evidence="14">
    <location>
        <begin position="1314"/>
        <end position="1387"/>
    </location>
</feature>
<evidence type="ECO:0000259" key="13">
    <source>
        <dbReference type="PROSITE" id="PS50157"/>
    </source>
</evidence>
<comment type="subcellular location">
    <subcellularLocation>
        <location evidence="1">Nucleus</location>
    </subcellularLocation>
</comment>
<feature type="region of interest" description="Disordered" evidence="10">
    <location>
        <begin position="1044"/>
        <end position="1064"/>
    </location>
</feature>
<dbReference type="CDD" id="cd15572">
    <property type="entry name" value="PHD_BRPF"/>
    <property type="match status" value="1"/>
</dbReference>
<feature type="compositionally biased region" description="Low complexity" evidence="10">
    <location>
        <begin position="1210"/>
        <end position="1222"/>
    </location>
</feature>
<keyword evidence="6 8" id="KW-0103">Bromodomain</keyword>
<dbReference type="GO" id="GO:0005634">
    <property type="term" value="C:nucleus"/>
    <property type="evidence" value="ECO:0007669"/>
    <property type="project" value="UniProtKB-SubCell"/>
</dbReference>
<dbReference type="RefSeq" id="XP_017031962.1">
    <property type="nucleotide sequence ID" value="XM_017176473.3"/>
</dbReference>
<name>A0A6P4ISQ5_DROKI</name>
<dbReference type="PROSITE" id="PS50812">
    <property type="entry name" value="PWWP"/>
    <property type="match status" value="1"/>
</dbReference>
<dbReference type="InterPro" id="IPR013083">
    <property type="entry name" value="Znf_RING/FYVE/PHD"/>
</dbReference>
<feature type="compositionally biased region" description="Low complexity" evidence="10">
    <location>
        <begin position="1091"/>
        <end position="1113"/>
    </location>
</feature>
<feature type="domain" description="C2H2-type" evidence="13">
    <location>
        <begin position="23"/>
        <end position="54"/>
    </location>
</feature>
<dbReference type="FunFam" id="2.30.30.140:FF:000008">
    <property type="entry name" value="Bromodomain containing 1, isoform CRA_b"/>
    <property type="match status" value="1"/>
</dbReference>
<dbReference type="SMART" id="SM00293">
    <property type="entry name" value="PWWP"/>
    <property type="match status" value="1"/>
</dbReference>
<feature type="compositionally biased region" description="Basic and acidic residues" evidence="10">
    <location>
        <begin position="1289"/>
        <end position="1301"/>
    </location>
</feature>
<evidence type="ECO:0000259" key="11">
    <source>
        <dbReference type="PROSITE" id="PS50014"/>
    </source>
</evidence>
<evidence type="ECO:0000256" key="3">
    <source>
        <dbReference type="ARBA" id="ARBA00022737"/>
    </source>
</evidence>
<proteinExistence type="predicted"/>
<dbReference type="OrthoDB" id="20839at2759"/>
<dbReference type="InterPro" id="IPR019787">
    <property type="entry name" value="Znf_PHD-finger"/>
</dbReference>
<feature type="compositionally biased region" description="Acidic residues" evidence="10">
    <location>
        <begin position="1114"/>
        <end position="1126"/>
    </location>
</feature>
<dbReference type="SUPFAM" id="SSF47370">
    <property type="entry name" value="Bromodomain"/>
    <property type="match status" value="1"/>
</dbReference>
<dbReference type="Pfam" id="PF13832">
    <property type="entry name" value="zf-HC5HC2H_2"/>
    <property type="match status" value="1"/>
</dbReference>
<dbReference type="InterPro" id="IPR019786">
    <property type="entry name" value="Zinc_finger_PHD-type_CS"/>
</dbReference>
<dbReference type="SMART" id="SM00297">
    <property type="entry name" value="BROMO"/>
    <property type="match status" value="1"/>
</dbReference>
<reference evidence="17" key="2">
    <citation type="submission" date="2025-08" db="UniProtKB">
        <authorList>
            <consortium name="RefSeq"/>
        </authorList>
    </citation>
    <scope>IDENTIFICATION</scope>
    <source>
        <strain evidence="17">14028-0561.14</strain>
        <tissue evidence="17">Whole fly</tissue>
    </source>
</reference>
<sequence>MGLDFDAVEYCKGVKSQQAQPPFACPVRGCDRSYKTIMGLQYHLMKYDHDNPQPLTPVLTPSRKKARSRSGAHHSTPRPLKEQPQAGSGASDAKNGCSSAGGGAGGGGTAGGGAGRLYANPESLVAYNEEEATVTFNLDGKSVRLGIDDALPVVEDEEFAALVTRGCILNADAPPLEENAPWARVQVPVARVAEIPDYRVPDAPPRPLAYYRFIEKSLEELDGEVEYDVDEEDSAWLEHMNEERQRLGLNAVGIDTMELLMDRLEKESHFQAAANGTPTGVEVDDDAVCCICLDGECQNTNVILFCDMCNLAVHQDCYGVPYIPEGQWLCRRCLQSPSKPVNCVLCPNAGGAFKQTDHGQWAHVVCALWIPEVRFANTVFLEPIDSIETIPPARWRLTCYVCKEKGLGACIQCHRHSCYAAFHVTCAQQAGLYMTMDTIKDGHNDSSMHVQKFAYCHSHTPADAKLKMNVPDFEDTRHKMREARKALAKKRSTAPVVLIPTIPPDRVQEIATMVTMQRKKEFLDRIIAYWTLKRHYRNGVPLLRRLQSQGNNHGVIQRNGIEGSPDTGELYRQLKYWQCLRQDLERARLLCELVRKREKLKVAFVRISEEVVMLQLNPLESALGKLLDSLEARDTMEIFREPVDTSEVPDYTDIVKQPMDLGTMRLRLKECQYTSLEQLEADFDLMIQNCLAYNNKDTVFYRAGIRMRDQAAPLFVQLRKELQRDGLLERTQRSHVDHVEAEVEQELRQLLSAPASEDVVQKLLILADKSQVLKNPSYRTKKIKQIRLEITRMRKSLQKARFAARYSSHANQSQSDEEDAVGASPIKKRTRKRLNSSAIDMDVEHDDDDEEDDSDDDSMAEADGEDTVSKDLLNSTQTPPCSPIKSLNNSSSPVGINRRTAILLTRKSQAALKRPSEPLTTPVKEEHQNSQSSNTQSTSGSSSSATTAATAASSTPGTLNHILAAAPPSNSGFGLTQNSTSTSGSGALTSAAAPVGGSSSAGAAAAASLASTALSISSKLAMSMGGKSPKRPGRYRRLPELRHSASMSPKKSPNPAVALPLPDPLPFERIPDSFRVYRANNQRDVSDSDDAPSQSSSPCSSCSDFSMSGSCSDFDSDEASDGDADGDGGRSRSEERESTSQDGTTDAMDMQHASLNHTQGNNNGNMAISSSSGGSGGSSSDDDDEDEERPLSARQGKAPRLTKRSTPTPSAMARGASLSAARGRGKRRSNLSESTSSTATPPPLLRRAGKLRSATPNASPLVNSIKARRNTMAAVTTTTTTTTNNNRSRHGEDSLCSDRHNNSHAHGQKPTLEPLQLVWAKCRGYPWYPALILDPKTPKGFVYNGVPLPAPPTDVLALRKNCMDDIVFLVLFFDVKRTWQWLPANKLDILGIDKQLDQQKLVESRKPAERKAVKKAYQDALHYQSQVSDLEGQGPDPIM</sequence>
<dbReference type="InterPro" id="IPR036427">
    <property type="entry name" value="Bromodomain-like_sf"/>
</dbReference>
<feature type="domain" description="PHD-type" evidence="15">
    <location>
        <begin position="340"/>
        <end position="460"/>
    </location>
</feature>
<dbReference type="PROSITE" id="PS50014">
    <property type="entry name" value="BROMODOMAIN_2"/>
    <property type="match status" value="1"/>
</dbReference>
<dbReference type="PROSITE" id="PS01359">
    <property type="entry name" value="ZF_PHD_1"/>
    <property type="match status" value="1"/>
</dbReference>
<evidence type="ECO:0000256" key="4">
    <source>
        <dbReference type="ARBA" id="ARBA00022771"/>
    </source>
</evidence>
<dbReference type="PROSITE" id="PS50016">
    <property type="entry name" value="ZF_PHD_2"/>
    <property type="match status" value="1"/>
</dbReference>
<dbReference type="FunFam" id="3.30.40.10:FF:000008">
    <property type="entry name" value="Bromodomain containing 1, isoform CRA_a"/>
    <property type="match status" value="1"/>
</dbReference>
<keyword evidence="7" id="KW-0539">Nucleus</keyword>
<evidence type="ECO:0000313" key="17">
    <source>
        <dbReference type="RefSeq" id="XP_017031962.1"/>
    </source>
</evidence>
<dbReference type="GO" id="GO:0006357">
    <property type="term" value="P:regulation of transcription by RNA polymerase II"/>
    <property type="evidence" value="ECO:0007669"/>
    <property type="project" value="TreeGrafter"/>
</dbReference>
<dbReference type="Gene3D" id="1.20.920.10">
    <property type="entry name" value="Bromodomain-like"/>
    <property type="match status" value="1"/>
</dbReference>
<gene>
    <name evidence="17" type="primary">Br140</name>
</gene>
<dbReference type="InterPro" id="IPR034732">
    <property type="entry name" value="EPHD"/>
</dbReference>
<evidence type="ECO:0000259" key="15">
    <source>
        <dbReference type="PROSITE" id="PS51805"/>
    </source>
</evidence>
<evidence type="ECO:0000256" key="8">
    <source>
        <dbReference type="PROSITE-ProRule" id="PRU00035"/>
    </source>
</evidence>
<keyword evidence="4 9" id="KW-0863">Zinc-finger</keyword>
<dbReference type="CDD" id="cd05839">
    <property type="entry name" value="PWWP_BRPF"/>
    <property type="match status" value="1"/>
</dbReference>
<feature type="compositionally biased region" description="Polar residues" evidence="10">
    <location>
        <begin position="872"/>
        <end position="894"/>
    </location>
</feature>
<feature type="compositionally biased region" description="Low complexity" evidence="10">
    <location>
        <begin position="1276"/>
        <end position="1286"/>
    </location>
</feature>
<evidence type="ECO:0000259" key="12">
    <source>
        <dbReference type="PROSITE" id="PS50016"/>
    </source>
</evidence>
<feature type="compositionally biased region" description="Basic residues" evidence="10">
    <location>
        <begin position="62"/>
        <end position="76"/>
    </location>
</feature>
<feature type="compositionally biased region" description="Low complexity" evidence="10">
    <location>
        <begin position="929"/>
        <end position="955"/>
    </location>
</feature>
<dbReference type="InterPro" id="IPR019542">
    <property type="entry name" value="Enhancer_polycomb-like_N"/>
</dbReference>
<feature type="region of interest" description="Disordered" evidence="10">
    <location>
        <begin position="1082"/>
        <end position="1309"/>
    </location>
</feature>
<dbReference type="Pfam" id="PF00855">
    <property type="entry name" value="PWWP"/>
    <property type="match status" value="1"/>
</dbReference>
<dbReference type="Gene3D" id="3.30.40.10">
    <property type="entry name" value="Zinc/RING finger domain, C3HC4 (zinc finger)"/>
    <property type="match status" value="2"/>
</dbReference>
<dbReference type="PROSITE" id="PS51805">
    <property type="entry name" value="EPHD"/>
    <property type="match status" value="1"/>
</dbReference>
<dbReference type="Pfam" id="PF13831">
    <property type="entry name" value="PHD_2"/>
    <property type="match status" value="1"/>
</dbReference>
<keyword evidence="16" id="KW-1185">Reference proteome</keyword>
<dbReference type="InterPro" id="IPR011011">
    <property type="entry name" value="Znf_FYVE_PHD"/>
</dbReference>
<dbReference type="OMA" id="PDYMDIV"/>
<feature type="compositionally biased region" description="Polar residues" evidence="10">
    <location>
        <begin position="968"/>
        <end position="978"/>
    </location>
</feature>